<dbReference type="PROSITE" id="PS50893">
    <property type="entry name" value="ABC_TRANSPORTER_2"/>
    <property type="match status" value="1"/>
</dbReference>
<dbReference type="InterPro" id="IPR050107">
    <property type="entry name" value="ABC_carbohydrate_import_ATPase"/>
</dbReference>
<dbReference type="GO" id="GO:0016887">
    <property type="term" value="F:ATP hydrolysis activity"/>
    <property type="evidence" value="ECO:0007669"/>
    <property type="project" value="InterPro"/>
</dbReference>
<evidence type="ECO:0000256" key="9">
    <source>
        <dbReference type="ARBA" id="ARBA00034076"/>
    </source>
</evidence>
<organism evidence="11 12">
    <name type="scientific">Rhizobium lusitanum</name>
    <dbReference type="NCBI Taxonomy" id="293958"/>
    <lineage>
        <taxon>Bacteria</taxon>
        <taxon>Pseudomonadati</taxon>
        <taxon>Pseudomonadota</taxon>
        <taxon>Alphaproteobacteria</taxon>
        <taxon>Hyphomicrobiales</taxon>
        <taxon>Rhizobiaceae</taxon>
        <taxon>Rhizobium/Agrobacterium group</taxon>
        <taxon>Rhizobium</taxon>
    </lineage>
</organism>
<dbReference type="Gene3D" id="3.40.50.300">
    <property type="entry name" value="P-loop containing nucleotide triphosphate hydrolases"/>
    <property type="match status" value="2"/>
</dbReference>
<gene>
    <name evidence="11" type="ORF">GR212_33575</name>
</gene>
<evidence type="ECO:0000259" key="10">
    <source>
        <dbReference type="PROSITE" id="PS50893"/>
    </source>
</evidence>
<evidence type="ECO:0000256" key="7">
    <source>
        <dbReference type="ARBA" id="ARBA00023747"/>
    </source>
</evidence>
<dbReference type="GO" id="GO:0005886">
    <property type="term" value="C:plasma membrane"/>
    <property type="evidence" value="ECO:0007669"/>
    <property type="project" value="UniProtKB-SubCell"/>
</dbReference>
<dbReference type="CDD" id="cd03215">
    <property type="entry name" value="ABC_Carb_Monos_II"/>
    <property type="match status" value="1"/>
</dbReference>
<protein>
    <recommendedName>
        <fullName evidence="4">Autoinducer 2 import ATP-binding protein LsrA</fullName>
        <ecNumber evidence="8">7.6.2.13</ecNumber>
    </recommendedName>
</protein>
<feature type="domain" description="ABC transporter" evidence="10">
    <location>
        <begin position="11"/>
        <end position="510"/>
    </location>
</feature>
<reference evidence="11 12" key="1">
    <citation type="submission" date="2019-12" db="EMBL/GenBank/DDBJ databases">
        <title>Rhizobium genotypes associated with high levels of biological nitrogen fixation by grain legumes in a temperate-maritime cropping system.</title>
        <authorList>
            <person name="Maluk M."/>
            <person name="Francesc Ferrando Molina F."/>
            <person name="Lopez Del Egido L."/>
            <person name="Lafos M."/>
            <person name="Langarica-Fuentes A."/>
            <person name="Gebre Yohannes G."/>
            <person name="Young M.W."/>
            <person name="Martin P."/>
            <person name="Gantlett R."/>
            <person name="Kenicer G."/>
            <person name="Hawes C."/>
            <person name="Begg G.S."/>
            <person name="Quilliam R.S."/>
            <person name="Squire G.R."/>
            <person name="Poole P.S."/>
            <person name="Young P.W."/>
            <person name="Iannetta P.M."/>
            <person name="James E.K."/>
        </authorList>
    </citation>
    <scope>NUCLEOTIDE SEQUENCE [LARGE SCALE GENOMIC DNA]</scope>
    <source>
        <strain evidence="11 12">JHI1118</strain>
    </source>
</reference>
<evidence type="ECO:0000256" key="1">
    <source>
        <dbReference type="ARBA" id="ARBA00004417"/>
    </source>
</evidence>
<dbReference type="InterPro" id="IPR003439">
    <property type="entry name" value="ABC_transporter-like_ATP-bd"/>
</dbReference>
<evidence type="ECO:0000256" key="8">
    <source>
        <dbReference type="ARBA" id="ARBA00023798"/>
    </source>
</evidence>
<evidence type="ECO:0000256" key="6">
    <source>
        <dbReference type="ARBA" id="ARBA00022840"/>
    </source>
</evidence>
<proteinExistence type="inferred from homology"/>
<dbReference type="InterPro" id="IPR003593">
    <property type="entry name" value="AAA+_ATPase"/>
</dbReference>
<evidence type="ECO:0000256" key="3">
    <source>
        <dbReference type="ARBA" id="ARBA00011262"/>
    </source>
</evidence>
<dbReference type="PANTHER" id="PTHR43790">
    <property type="entry name" value="CARBOHYDRATE TRANSPORT ATP-BINDING PROTEIN MG119-RELATED"/>
    <property type="match status" value="1"/>
</dbReference>
<dbReference type="EC" id="7.6.2.13" evidence="8"/>
<comment type="function">
    <text evidence="7">Part of the ABC transporter complex LsrABCD involved in autoinducer 2 (AI-2) import. Responsible for energy coupling to the transport system.</text>
</comment>
<name>A0A6L9UGN1_9HYPH</name>
<keyword evidence="5" id="KW-0547">Nucleotide-binding</keyword>
<evidence type="ECO:0000256" key="2">
    <source>
        <dbReference type="ARBA" id="ARBA00009404"/>
    </source>
</evidence>
<evidence type="ECO:0000313" key="12">
    <source>
        <dbReference type="Proteomes" id="UP000483035"/>
    </source>
</evidence>
<dbReference type="AlphaFoldDB" id="A0A6L9UGN1"/>
<dbReference type="RefSeq" id="WP_163993785.1">
    <property type="nucleotide sequence ID" value="NZ_WUEY01000031.1"/>
</dbReference>
<dbReference type="Proteomes" id="UP000483035">
    <property type="component" value="Unassembled WGS sequence"/>
</dbReference>
<dbReference type="PANTHER" id="PTHR43790:SF2">
    <property type="entry name" value="AUTOINDUCER 2 IMPORT ATP-BINDING PROTEIN LSRA"/>
    <property type="match status" value="1"/>
</dbReference>
<dbReference type="SMART" id="SM00382">
    <property type="entry name" value="AAA"/>
    <property type="match status" value="2"/>
</dbReference>
<comment type="similarity">
    <text evidence="2">Belongs to the ABC transporter superfamily. AI-2 autoinducer porter (TC 3.A.1.2.8) family.</text>
</comment>
<comment type="catalytic activity">
    <reaction evidence="9">
        <text>ATP + H2O + (2R,4S)-2-methyl-2,3,3,4-tetrahydroxytetrahydrofuran-[AI-2-binding protein]Side 1 = ADP + phosphate + (2R,4S)-2-methyl-2,3,3,4-tetrahydroxytetrahydrofuranSide 2 + [AI-2-binding protein]Side 1.</text>
        <dbReference type="EC" id="7.6.2.13"/>
    </reaction>
</comment>
<accession>A0A6L9UGN1</accession>
<sequence>MSQTAASGANLVVEGLTKSFDGIRVVDDVSLIVNFGEIHGLLGHNGSGKSTLIKMLSGVYAPDNGRVTLGGRELPLPLPPGEFNRYGIAVVHQALGLVSSLSVTENLLARRLVRQSNPMIHWGKAHREARATLSNFGLAIDPRLPVSALTPVERALLAIIRAFTEISETTGDRGGLLILDEPTPFLPRVDVERLFELVRNLAGRGTSVIFVSHDVDEVKELTDQATVLRNGSIAASLTTVQSTKADFIAAIVGRHLDSERPTPGKLQRSKIMTISELTCDGLAPFDLEIGSGEVVGLTGLVGSGYDLVPYCIYGAKAAAGGRIILADKIATLTGMTPAEAIRRRMVLVPADRQGAGIAESLTVAENIALPAFGRSLPRFFVQAAKVAHHVNQLVEDFDIRLRDSSRPIRELSGGNQQKVVLAKWLQTEPDVILLDEPTQGVDVGARHQVYGFIRNAAERGAAVICASSDHEQLEMICDRVLVFSRGRVVASLTGADVNKVTITQYCLDSVAGTLATPPATLEEYSQ</sequence>
<evidence type="ECO:0000256" key="5">
    <source>
        <dbReference type="ARBA" id="ARBA00022741"/>
    </source>
</evidence>
<dbReference type="PROSITE" id="PS00211">
    <property type="entry name" value="ABC_TRANSPORTER_1"/>
    <property type="match status" value="1"/>
</dbReference>
<comment type="caution">
    <text evidence="11">The sequence shown here is derived from an EMBL/GenBank/DDBJ whole genome shotgun (WGS) entry which is preliminary data.</text>
</comment>
<comment type="subunit">
    <text evidence="3">The complex is composed of two ATP-binding proteins (LsrA), two transmembrane proteins (LsrC and LsrD) and a solute-binding protein (LsrB).</text>
</comment>
<dbReference type="SUPFAM" id="SSF52540">
    <property type="entry name" value="P-loop containing nucleoside triphosphate hydrolases"/>
    <property type="match status" value="2"/>
</dbReference>
<dbReference type="Pfam" id="PF00005">
    <property type="entry name" value="ABC_tran"/>
    <property type="match status" value="2"/>
</dbReference>
<dbReference type="InterPro" id="IPR027417">
    <property type="entry name" value="P-loop_NTPase"/>
</dbReference>
<comment type="subcellular location">
    <subcellularLocation>
        <location evidence="1">Cell inner membrane</location>
        <topology evidence="1">Peripheral membrane protein</topology>
    </subcellularLocation>
</comment>
<dbReference type="EMBL" id="WUEY01000031">
    <property type="protein sequence ID" value="NEI74481.1"/>
    <property type="molecule type" value="Genomic_DNA"/>
</dbReference>
<keyword evidence="6 11" id="KW-0067">ATP-binding</keyword>
<evidence type="ECO:0000313" key="11">
    <source>
        <dbReference type="EMBL" id="NEI74481.1"/>
    </source>
</evidence>
<dbReference type="GO" id="GO:0005524">
    <property type="term" value="F:ATP binding"/>
    <property type="evidence" value="ECO:0007669"/>
    <property type="project" value="UniProtKB-KW"/>
</dbReference>
<dbReference type="CDD" id="cd03216">
    <property type="entry name" value="ABC_Carb_Monos_I"/>
    <property type="match status" value="1"/>
</dbReference>
<dbReference type="InterPro" id="IPR017871">
    <property type="entry name" value="ABC_transporter-like_CS"/>
</dbReference>
<evidence type="ECO:0000256" key="4">
    <source>
        <dbReference type="ARBA" id="ARBA00019459"/>
    </source>
</evidence>